<feature type="transmembrane region" description="Helical" evidence="1">
    <location>
        <begin position="6"/>
        <end position="23"/>
    </location>
</feature>
<protein>
    <submittedName>
        <fullName evidence="2">Uncharacterized protein</fullName>
    </submittedName>
</protein>
<accession>E3HAZ7</accession>
<name>E3HAZ7_ILYPC</name>
<sequence length="136" mass="15244">MLKKGIYILAGILVIVLGYLNYFKEEKAIEVKTDNKIETSDVNYESEGYRIEAGTQIDDLDTKETSFKLAKAFFEDMSLKGDNVFIDSLKNLVLNGNIEGVSVNGWKFNAENAKYNNDLSKIRSDTGVTASNDEKK</sequence>
<organism evidence="2 3">
    <name type="scientific">Ilyobacter polytropus (strain ATCC 51220 / DSM 2926 / LMG 16218 / CuHBu1)</name>
    <dbReference type="NCBI Taxonomy" id="572544"/>
    <lineage>
        <taxon>Bacteria</taxon>
        <taxon>Fusobacteriati</taxon>
        <taxon>Fusobacteriota</taxon>
        <taxon>Fusobacteriia</taxon>
        <taxon>Fusobacteriales</taxon>
        <taxon>Fusobacteriaceae</taxon>
        <taxon>Ilyobacter</taxon>
    </lineage>
</organism>
<dbReference type="EMBL" id="CP002281">
    <property type="protein sequence ID" value="ADO82146.1"/>
    <property type="molecule type" value="Genomic_DNA"/>
</dbReference>
<dbReference type="eggNOG" id="COG3117">
    <property type="taxonomic scope" value="Bacteria"/>
</dbReference>
<proteinExistence type="predicted"/>
<reference evidence="2 3" key="1">
    <citation type="journal article" date="2010" name="Stand. Genomic Sci.">
        <title>Complete genome sequence of Ilyobacter polytropus type strain (CuHbu1).</title>
        <authorList>
            <person name="Sikorski J."/>
            <person name="Chertkov O."/>
            <person name="Lapidus A."/>
            <person name="Nolan M."/>
            <person name="Lucas S."/>
            <person name="Del Rio T.G."/>
            <person name="Tice H."/>
            <person name="Cheng J.F."/>
            <person name="Tapia R."/>
            <person name="Han C."/>
            <person name="Goodwin L."/>
            <person name="Pitluck S."/>
            <person name="Liolios K."/>
            <person name="Ivanova N."/>
            <person name="Mavromatis K."/>
            <person name="Mikhailova N."/>
            <person name="Pati A."/>
            <person name="Chen A."/>
            <person name="Palaniappan K."/>
            <person name="Land M."/>
            <person name="Hauser L."/>
            <person name="Chang Y.J."/>
            <person name="Jeffries C.D."/>
            <person name="Brambilla E."/>
            <person name="Yasawong M."/>
            <person name="Rohde M."/>
            <person name="Pukall R."/>
            <person name="Spring S."/>
            <person name="Goker M."/>
            <person name="Woyke T."/>
            <person name="Bristow J."/>
            <person name="Eisen J.A."/>
            <person name="Markowitz V."/>
            <person name="Hugenholtz P."/>
            <person name="Kyrpides N.C."/>
            <person name="Klenk H.P."/>
        </authorList>
    </citation>
    <scope>NUCLEOTIDE SEQUENCE [LARGE SCALE GENOMIC DNA]</scope>
    <source>
        <strain evidence="3">ATCC 51220 / DSM 2926 / LMG 16218 / CuHBu1</strain>
    </source>
</reference>
<dbReference type="HOGENOM" id="CLU_1872642_0_0_0"/>
<evidence type="ECO:0000313" key="3">
    <source>
        <dbReference type="Proteomes" id="UP000006875"/>
    </source>
</evidence>
<gene>
    <name evidence="2" type="ordered locus">Ilyop_0358</name>
</gene>
<dbReference type="RefSeq" id="WP_013386816.1">
    <property type="nucleotide sequence ID" value="NC_014632.1"/>
</dbReference>
<dbReference type="OrthoDB" id="89860at2"/>
<dbReference type="STRING" id="572544.Ilyop_0358"/>
<keyword evidence="1" id="KW-0472">Membrane</keyword>
<keyword evidence="1" id="KW-1133">Transmembrane helix</keyword>
<keyword evidence="1" id="KW-0812">Transmembrane</keyword>
<dbReference type="KEGG" id="ipo:Ilyop_0358"/>
<evidence type="ECO:0000313" key="2">
    <source>
        <dbReference type="EMBL" id="ADO82146.1"/>
    </source>
</evidence>
<keyword evidence="3" id="KW-1185">Reference proteome</keyword>
<dbReference type="AlphaFoldDB" id="E3HAZ7"/>
<evidence type="ECO:0000256" key="1">
    <source>
        <dbReference type="SAM" id="Phobius"/>
    </source>
</evidence>
<dbReference type="Proteomes" id="UP000006875">
    <property type="component" value="Chromosome"/>
</dbReference>